<gene>
    <name evidence="3" type="ORF">A6A05_15820</name>
</gene>
<feature type="compositionally biased region" description="Pro residues" evidence="1">
    <location>
        <begin position="50"/>
        <end position="60"/>
    </location>
</feature>
<dbReference type="AlphaFoldDB" id="A0A178MGF2"/>
<evidence type="ECO:0000313" key="3">
    <source>
        <dbReference type="EMBL" id="OAN47158.1"/>
    </source>
</evidence>
<comment type="caution">
    <text evidence="3">The sequence shown here is derived from an EMBL/GenBank/DDBJ whole genome shotgun (WGS) entry which is preliminary data.</text>
</comment>
<sequence length="190" mass="20660">MTGQGAAHRPRRRAVTPDEARIWHAVTRDVAPLPGREAVVIEESVAATAEPPPPAPPPSFRPTAAPPVKTKTVLAPLSPAQAPAGLDRRSAERMKKGEMEIEGRLDLHGMTQDLAHAHLSAFVTRAWESGKRCVLVITGKGGRTGPGVLRREVPRWLNQAPLRERIIGIAQARQKDGGDGALYVLIRRRR</sequence>
<protein>
    <recommendedName>
        <fullName evidence="2">Smr domain-containing protein</fullName>
    </recommendedName>
</protein>
<feature type="region of interest" description="Disordered" evidence="1">
    <location>
        <begin position="43"/>
        <end position="66"/>
    </location>
</feature>
<dbReference type="InterPro" id="IPR036063">
    <property type="entry name" value="Smr_dom_sf"/>
</dbReference>
<dbReference type="PROSITE" id="PS50828">
    <property type="entry name" value="SMR"/>
    <property type="match status" value="1"/>
</dbReference>
<feature type="domain" description="Smr" evidence="2">
    <location>
        <begin position="105"/>
        <end position="187"/>
    </location>
</feature>
<name>A0A178MGF2_9PROT</name>
<dbReference type="Gene3D" id="3.30.1370.110">
    <property type="match status" value="1"/>
</dbReference>
<dbReference type="OrthoDB" id="7165597at2"/>
<dbReference type="EMBL" id="LWQU01000168">
    <property type="protein sequence ID" value="OAN47158.1"/>
    <property type="molecule type" value="Genomic_DNA"/>
</dbReference>
<dbReference type="InterPro" id="IPR002625">
    <property type="entry name" value="Smr_dom"/>
</dbReference>
<dbReference type="RefSeq" id="WP_068503529.1">
    <property type="nucleotide sequence ID" value="NZ_LWQU01000168.1"/>
</dbReference>
<feature type="region of interest" description="Disordered" evidence="1">
    <location>
        <begin position="1"/>
        <end position="20"/>
    </location>
</feature>
<dbReference type="Proteomes" id="UP000078543">
    <property type="component" value="Unassembled WGS sequence"/>
</dbReference>
<organism evidence="3 4">
    <name type="scientific">Magnetospirillum moscoviense</name>
    <dbReference type="NCBI Taxonomy" id="1437059"/>
    <lineage>
        <taxon>Bacteria</taxon>
        <taxon>Pseudomonadati</taxon>
        <taxon>Pseudomonadota</taxon>
        <taxon>Alphaproteobacteria</taxon>
        <taxon>Rhodospirillales</taxon>
        <taxon>Rhodospirillaceae</taxon>
        <taxon>Magnetospirillum</taxon>
    </lineage>
</organism>
<dbReference type="SMART" id="SM00463">
    <property type="entry name" value="SMR"/>
    <property type="match status" value="1"/>
</dbReference>
<dbReference type="PANTHER" id="PTHR35562">
    <property type="entry name" value="DNA ENDONUCLEASE SMRA-RELATED"/>
    <property type="match status" value="1"/>
</dbReference>
<accession>A0A178MGF2</accession>
<evidence type="ECO:0000256" key="1">
    <source>
        <dbReference type="SAM" id="MobiDB-lite"/>
    </source>
</evidence>
<reference evidence="3 4" key="1">
    <citation type="submission" date="2016-04" db="EMBL/GenBank/DDBJ databases">
        <title>Draft genome sequence of freshwater magnetotactic bacteria Magnetospirillum marisnigri SP-1 and Magnetospirillum moscoviense BB-1.</title>
        <authorList>
            <person name="Koziaeva V."/>
            <person name="Dziuba M.V."/>
            <person name="Ivanov T.M."/>
            <person name="Kuznetsov B."/>
            <person name="Grouzdev D.S."/>
        </authorList>
    </citation>
    <scope>NUCLEOTIDE SEQUENCE [LARGE SCALE GENOMIC DNA]</scope>
    <source>
        <strain evidence="3 4">BB-1</strain>
    </source>
</reference>
<proteinExistence type="predicted"/>
<evidence type="ECO:0000259" key="2">
    <source>
        <dbReference type="PROSITE" id="PS50828"/>
    </source>
</evidence>
<keyword evidence="4" id="KW-1185">Reference proteome</keyword>
<feature type="region of interest" description="Disordered" evidence="1">
    <location>
        <begin position="72"/>
        <end position="91"/>
    </location>
</feature>
<dbReference type="Pfam" id="PF01713">
    <property type="entry name" value="Smr"/>
    <property type="match status" value="1"/>
</dbReference>
<dbReference type="PANTHER" id="PTHR35562:SF2">
    <property type="entry name" value="DNA ENDONUCLEASE SMRA-RELATED"/>
    <property type="match status" value="1"/>
</dbReference>
<evidence type="ECO:0000313" key="4">
    <source>
        <dbReference type="Proteomes" id="UP000078543"/>
    </source>
</evidence>
<dbReference type="STRING" id="1437059.A6A05_15820"/>
<dbReference type="SUPFAM" id="SSF160443">
    <property type="entry name" value="SMR domain-like"/>
    <property type="match status" value="1"/>
</dbReference>